<keyword evidence="4" id="KW-1185">Reference proteome</keyword>
<evidence type="ECO:0000313" key="3">
    <source>
        <dbReference type="EMBL" id="MBS2553499.1"/>
    </source>
</evidence>
<dbReference type="EMBL" id="JAAFYZ010000259">
    <property type="protein sequence ID" value="MBS2553499.1"/>
    <property type="molecule type" value="Genomic_DNA"/>
</dbReference>
<evidence type="ECO:0000256" key="1">
    <source>
        <dbReference type="SAM" id="MobiDB-lite"/>
    </source>
</evidence>
<feature type="region of interest" description="Disordered" evidence="1">
    <location>
        <begin position="23"/>
        <end position="72"/>
    </location>
</feature>
<comment type="caution">
    <text evidence="3">The sequence shown here is derived from an EMBL/GenBank/DDBJ whole genome shotgun (WGS) entry which is preliminary data.</text>
</comment>
<proteinExistence type="predicted"/>
<reference evidence="3 4" key="1">
    <citation type="submission" date="2020-02" db="EMBL/GenBank/DDBJ databases">
        <title>Acidophilic actinobacteria isolated from forest soil.</title>
        <authorList>
            <person name="Golinska P."/>
        </authorList>
    </citation>
    <scope>NUCLEOTIDE SEQUENCE [LARGE SCALE GENOMIC DNA]</scope>
    <source>
        <strain evidence="3 4">NL8</strain>
    </source>
</reference>
<name>A0ABS5L5S5_9ACTN</name>
<organism evidence="3 4">
    <name type="scientific">Catenulispora pinistramenti</name>
    <dbReference type="NCBI Taxonomy" id="2705254"/>
    <lineage>
        <taxon>Bacteria</taxon>
        <taxon>Bacillati</taxon>
        <taxon>Actinomycetota</taxon>
        <taxon>Actinomycetes</taxon>
        <taxon>Catenulisporales</taxon>
        <taxon>Catenulisporaceae</taxon>
        <taxon>Catenulispora</taxon>
    </lineage>
</organism>
<evidence type="ECO:0008006" key="5">
    <source>
        <dbReference type="Google" id="ProtNLM"/>
    </source>
</evidence>
<dbReference type="Proteomes" id="UP000730482">
    <property type="component" value="Unassembled WGS sequence"/>
</dbReference>
<feature type="compositionally biased region" description="Low complexity" evidence="1">
    <location>
        <begin position="34"/>
        <end position="56"/>
    </location>
</feature>
<dbReference type="PROSITE" id="PS51257">
    <property type="entry name" value="PROKAR_LIPOPROTEIN"/>
    <property type="match status" value="1"/>
</dbReference>
<protein>
    <recommendedName>
        <fullName evidence="5">Lipoprotein</fullName>
    </recommendedName>
</protein>
<evidence type="ECO:0000313" key="4">
    <source>
        <dbReference type="Proteomes" id="UP000730482"/>
    </source>
</evidence>
<feature type="signal peptide" evidence="2">
    <location>
        <begin position="1"/>
        <end position="20"/>
    </location>
</feature>
<sequence>MKSRIVSALAVLACAGALTACSGKGSAGTGGTTPAGAGVTATPTSGAAGASGVGRTDSQGVPDDPDGDLFSLDQQLSDINGALSSAEPTETAGDGG</sequence>
<keyword evidence="2" id="KW-0732">Signal</keyword>
<accession>A0ABS5L5S5</accession>
<dbReference type="RefSeq" id="WP_212020128.1">
    <property type="nucleotide sequence ID" value="NZ_JAAFYZ010000259.1"/>
</dbReference>
<gene>
    <name evidence="3" type="ORF">KGQ19_42265</name>
</gene>
<feature type="chain" id="PRO_5047057748" description="Lipoprotein" evidence="2">
    <location>
        <begin position="21"/>
        <end position="96"/>
    </location>
</feature>
<evidence type="ECO:0000256" key="2">
    <source>
        <dbReference type="SAM" id="SignalP"/>
    </source>
</evidence>